<feature type="compositionally biased region" description="Gly residues" evidence="8">
    <location>
        <begin position="1158"/>
        <end position="1172"/>
    </location>
</feature>
<feature type="region of interest" description="Disordered" evidence="8">
    <location>
        <begin position="84"/>
        <end position="308"/>
    </location>
</feature>
<feature type="compositionally biased region" description="Low complexity" evidence="8">
    <location>
        <begin position="747"/>
        <end position="756"/>
    </location>
</feature>
<feature type="compositionally biased region" description="Basic and acidic residues" evidence="8">
    <location>
        <begin position="387"/>
        <end position="403"/>
    </location>
</feature>
<reference evidence="10 11" key="1">
    <citation type="submission" date="2016-07" db="EMBL/GenBank/DDBJ databases">
        <title>Pervasive Adenine N6-methylation of Active Genes in Fungi.</title>
        <authorList>
            <consortium name="DOE Joint Genome Institute"/>
            <person name="Mondo S.J."/>
            <person name="Dannebaum R.O."/>
            <person name="Kuo R.C."/>
            <person name="Labutti K."/>
            <person name="Haridas S."/>
            <person name="Kuo A."/>
            <person name="Salamov A."/>
            <person name="Ahrendt S.R."/>
            <person name="Lipzen A."/>
            <person name="Sullivan W."/>
            <person name="Andreopoulos W.B."/>
            <person name="Clum A."/>
            <person name="Lindquist E."/>
            <person name="Daum C."/>
            <person name="Ramamoorthy G.K."/>
            <person name="Gryganskyi A."/>
            <person name="Culley D."/>
            <person name="Magnuson J.K."/>
            <person name="James T.Y."/>
            <person name="O'Malley M.A."/>
            <person name="Stajich J.E."/>
            <person name="Spatafora J.W."/>
            <person name="Visel A."/>
            <person name="Grigoriev I.V."/>
        </authorList>
    </citation>
    <scope>NUCLEOTIDE SEQUENCE [LARGE SCALE GENOMIC DNA]</scope>
    <source>
        <strain evidence="10 11">CBS 931.73</strain>
    </source>
</reference>
<dbReference type="SMART" id="SM00544">
    <property type="entry name" value="MA3"/>
    <property type="match status" value="1"/>
</dbReference>
<dbReference type="InterPro" id="IPR016024">
    <property type="entry name" value="ARM-type_fold"/>
</dbReference>
<dbReference type="GO" id="GO:0003743">
    <property type="term" value="F:translation initiation factor activity"/>
    <property type="evidence" value="ECO:0007669"/>
    <property type="project" value="UniProtKB-KW"/>
</dbReference>
<evidence type="ECO:0000313" key="11">
    <source>
        <dbReference type="Proteomes" id="UP000193498"/>
    </source>
</evidence>
<evidence type="ECO:0000256" key="6">
    <source>
        <dbReference type="ARBA" id="ARBA00022884"/>
    </source>
</evidence>
<dbReference type="PROSITE" id="PS51366">
    <property type="entry name" value="MI"/>
    <property type="match status" value="1"/>
</dbReference>
<evidence type="ECO:0000256" key="3">
    <source>
        <dbReference type="ARBA" id="ARBA00022490"/>
    </source>
</evidence>
<dbReference type="GO" id="GO:0003729">
    <property type="term" value="F:mRNA binding"/>
    <property type="evidence" value="ECO:0007669"/>
    <property type="project" value="TreeGrafter"/>
</dbReference>
<evidence type="ECO:0000259" key="9">
    <source>
        <dbReference type="PROSITE" id="PS51366"/>
    </source>
</evidence>
<evidence type="ECO:0000256" key="7">
    <source>
        <dbReference type="ARBA" id="ARBA00022917"/>
    </source>
</evidence>
<feature type="domain" description="MI" evidence="9">
    <location>
        <begin position="1240"/>
        <end position="1362"/>
    </location>
</feature>
<keyword evidence="4" id="KW-0396">Initiation factor</keyword>
<evidence type="ECO:0000256" key="1">
    <source>
        <dbReference type="ARBA" id="ARBA00004496"/>
    </source>
</evidence>
<feature type="compositionally biased region" description="Basic and acidic residues" evidence="8">
    <location>
        <begin position="1175"/>
        <end position="1187"/>
    </location>
</feature>
<dbReference type="SUPFAM" id="SSF101489">
    <property type="entry name" value="Eukaryotic initiation factor 4f subunit eIF4g, eIF4e-binding domain"/>
    <property type="match status" value="1"/>
</dbReference>
<sequence length="1431" mass="155651">MNPKPSSNKTTPQFTYAQLAQKAKNPVSTPSSQPQSAKAPQPKSEKPNSQPKQQQAVQSNGSGAQSAPVPNAWVKKPVISASKGSGVQFPARQPSTGSAPAIQFGSINQAAPANASTESAKESLDSTKVPEKEAATPQQEQPAAGNKAAKPVFGSSNAKNAGNAPARKPQAEASSQPRPTPTTNVEPPKLTQPSPRPRPAQSPSAHHAPHPIQPHQYSPRQGHQPHPSNQPHIRPHHYPKSPMTVNAVPGSPGMATSPVIPAAFSPQQRARDKPMHSPIQPPMSPSMAQYPYQYPGYQPPFDPSGQQGFYRPVYSVPYPVPVMPPGVQPRLNTGAPTFVPPQSNRAIRIVNPKTGGVVDLKGSPPVSNKEAPATSPATSKPKAQIGKPEEKKDQEDEAADTKETFTVPQSTQSKAIPIVNPAAKQQAETPKAPETDVKAEVEAPKKVEESVAVPVSEVKPEEPVSVEEKVETNENEAIVPVAEKEVEPVVDVQESDKKDESAAEVPQEKAEPTPEVSEVKEAVSDETPQVEEESVPEAAKEEEAQVPDTTTGTQEITEEPESVEEKKEAVVPEAEAKEEPKPIETSEAKAEAPKEDKPDATAQPEAKSEKKEEKPADPVINNASTLNPEQLNQVTYPPNITAPKSLVESGTLKYDASFLLQFKDVCKDRPNNMPTLESLGIEENARDDKRSASSGGRRGGRGGGGPKGSPFPGDMGSFKHTPKTSEERFAASQGAGGRGFNRGSMGGRSASGSNNMPGMGSREGRGSRSGRHKGKGERQQQGGPTIPLDEVVPLAFSKERWVPTKNNAEEEKDAKEVLCRKVNGLLNKLTLEKFESISDKIIELGDKSIEEKNGSSLQTIIQLIFEKATDEPNFIMVYASLCRKMMDKISPDVMDEGIRGKDNKPVAGGALFRKYLLSRCQEEFEKGWKVNLPDGSSLDNPNALLTDEYYIAAKAKRRGLGLMAFIGELFKLQMLTERIMHECIKRLLSNVQTPEEEETESLCKLMTTVGKQLDRKEAKNYMDAYFQRMKEMSVNKKLNSRIRFMLLDVIDLRSNKWVPRREVAGPKTISQIHQDAQKQKEENAEMLKKTASSGGRLPPINQQLSRANSERRERRGPPGQGPDGWNTVGNAPSSRKTGDLTAFGNLTRSKSGANVSLGPGGGVFGALGGGSKGWKSSEAKGKEEPKPKPPSGNMFSALMSSESPRKEDKPFERKPLNLRPRSVPVPEETKAEEAKLTKEQAEPKVKAMVEEYLSVQDVPEVITCIKELGSDEFHSLVVSEFINEALDKKQKDIDAVIKLFKKLSSEEVISRESYVAGIVEVMEFLEDIAIDVPQAYSHMGAMMAGTPIEMEDLPKILELLLPSPGINPPSNKVLGEYLKRLSSDIGADALTEKFQKSGLEWSKVLPKAHQSDEKIEEFLKKNELEFLVKTN</sequence>
<dbReference type="SMART" id="SM00543">
    <property type="entry name" value="MIF4G"/>
    <property type="match status" value="1"/>
</dbReference>
<feature type="compositionally biased region" description="Basic and acidic residues" evidence="8">
    <location>
        <begin position="494"/>
        <end position="523"/>
    </location>
</feature>
<dbReference type="PANTHER" id="PTHR23253:SF9">
    <property type="entry name" value="EUKARYOTIC TRANSLATION INITIATION FACTOR 4 GAMMA 2"/>
    <property type="match status" value="1"/>
</dbReference>
<feature type="compositionally biased region" description="Polar residues" evidence="8">
    <location>
        <begin position="26"/>
        <end position="38"/>
    </location>
</feature>
<keyword evidence="11" id="KW-1185">Reference proteome</keyword>
<comment type="similarity">
    <text evidence="2">Belongs to the eukaryotic initiation factor 4G family.</text>
</comment>
<feature type="compositionally biased region" description="Polar residues" evidence="8">
    <location>
        <begin position="218"/>
        <end position="231"/>
    </location>
</feature>
<feature type="compositionally biased region" description="Polar residues" evidence="8">
    <location>
        <begin position="105"/>
        <end position="118"/>
    </location>
</feature>
<comment type="subcellular location">
    <subcellularLocation>
        <location evidence="1">Cytoplasm</location>
    </subcellularLocation>
</comment>
<dbReference type="InterPro" id="IPR036211">
    <property type="entry name" value="eIF4G_eIF4E-bd_sf"/>
</dbReference>
<feature type="compositionally biased region" description="Gly residues" evidence="8">
    <location>
        <begin position="734"/>
        <end position="746"/>
    </location>
</feature>
<evidence type="ECO:0000256" key="5">
    <source>
        <dbReference type="ARBA" id="ARBA00022553"/>
    </source>
</evidence>
<feature type="compositionally biased region" description="Basic and acidic residues" evidence="8">
    <location>
        <begin position="563"/>
        <end position="599"/>
    </location>
</feature>
<dbReference type="InParanoid" id="A0A1Y1Z773"/>
<feature type="compositionally biased region" description="Polar residues" evidence="8">
    <location>
        <begin position="172"/>
        <end position="185"/>
    </location>
</feature>
<dbReference type="Gene3D" id="1.20.970.30">
    <property type="entry name" value="eIF4G, eIF4E-binding domain"/>
    <property type="match status" value="1"/>
</dbReference>
<feature type="region of interest" description="Disordered" evidence="8">
    <location>
        <begin position="333"/>
        <end position="644"/>
    </location>
</feature>
<dbReference type="PANTHER" id="PTHR23253">
    <property type="entry name" value="EUKARYOTIC TRANSLATION INITIATION FACTOR 4 GAMMA"/>
    <property type="match status" value="1"/>
</dbReference>
<feature type="compositionally biased region" description="Basic and acidic residues" evidence="8">
    <location>
        <begin position="1227"/>
        <end position="1236"/>
    </location>
</feature>
<dbReference type="InterPro" id="IPR003890">
    <property type="entry name" value="MIF4G-like_typ-3"/>
</dbReference>
<proteinExistence type="inferred from homology"/>
<evidence type="ECO:0000256" key="4">
    <source>
        <dbReference type="ARBA" id="ARBA00022540"/>
    </source>
</evidence>
<dbReference type="STRING" id="1314790.A0A1Y1Z773"/>
<feature type="compositionally biased region" description="Basic and acidic residues" evidence="8">
    <location>
        <begin position="458"/>
        <end position="472"/>
    </location>
</feature>
<dbReference type="InterPro" id="IPR022745">
    <property type="entry name" value="eIF4G1_eIF4E-bd"/>
</dbReference>
<feature type="region of interest" description="Disordered" evidence="8">
    <location>
        <begin position="1"/>
        <end position="71"/>
    </location>
</feature>
<feature type="compositionally biased region" description="Polar residues" evidence="8">
    <location>
        <begin position="47"/>
        <end position="65"/>
    </location>
</feature>
<dbReference type="OrthoDB" id="514777at2759"/>
<dbReference type="SUPFAM" id="SSF48371">
    <property type="entry name" value="ARM repeat"/>
    <property type="match status" value="2"/>
</dbReference>
<feature type="compositionally biased region" description="Basic and acidic residues" evidence="8">
    <location>
        <begin position="1075"/>
        <end position="1088"/>
    </location>
</feature>
<feature type="region of interest" description="Disordered" evidence="8">
    <location>
        <begin position="667"/>
        <end position="790"/>
    </location>
</feature>
<dbReference type="GO" id="GO:0010494">
    <property type="term" value="C:cytoplasmic stress granule"/>
    <property type="evidence" value="ECO:0007669"/>
    <property type="project" value="UniProtKB-ARBA"/>
</dbReference>
<dbReference type="Pfam" id="PF12152">
    <property type="entry name" value="eIF_4G1"/>
    <property type="match status" value="1"/>
</dbReference>
<feature type="compositionally biased region" description="Basic and acidic residues" evidence="8">
    <location>
        <begin position="119"/>
        <end position="134"/>
    </location>
</feature>
<keyword evidence="6" id="KW-0694">RNA-binding</keyword>
<keyword evidence="3" id="KW-0963">Cytoplasm</keyword>
<feature type="compositionally biased region" description="Basic and acidic residues" evidence="8">
    <location>
        <begin position="606"/>
        <end position="616"/>
    </location>
</feature>
<dbReference type="EMBL" id="MCFE01000020">
    <property type="protein sequence ID" value="ORY05964.1"/>
    <property type="molecule type" value="Genomic_DNA"/>
</dbReference>
<feature type="compositionally biased region" description="Basic and acidic residues" evidence="8">
    <location>
        <begin position="1203"/>
        <end position="1215"/>
    </location>
</feature>
<dbReference type="InterPro" id="IPR003891">
    <property type="entry name" value="Initiation_fac_eIF4g_MI"/>
</dbReference>
<feature type="compositionally biased region" description="Polar residues" evidence="8">
    <location>
        <begin position="1144"/>
        <end position="1154"/>
    </location>
</feature>
<feature type="region of interest" description="Disordered" evidence="8">
    <location>
        <begin position="1068"/>
        <end position="1236"/>
    </location>
</feature>
<comment type="caution">
    <text evidence="10">The sequence shown here is derived from an EMBL/GenBank/DDBJ whole genome shotgun (WGS) entry which is preliminary data.</text>
</comment>
<evidence type="ECO:0000256" key="8">
    <source>
        <dbReference type="SAM" id="MobiDB-lite"/>
    </source>
</evidence>
<protein>
    <recommendedName>
        <fullName evidence="9">MI domain-containing protein</fullName>
    </recommendedName>
</protein>
<name>A0A1Y1Z773_9FUNG</name>
<dbReference type="Pfam" id="PF02854">
    <property type="entry name" value="MIF4G"/>
    <property type="match status" value="1"/>
</dbReference>
<organism evidence="10 11">
    <name type="scientific">Basidiobolus meristosporus CBS 931.73</name>
    <dbReference type="NCBI Taxonomy" id="1314790"/>
    <lineage>
        <taxon>Eukaryota</taxon>
        <taxon>Fungi</taxon>
        <taxon>Fungi incertae sedis</taxon>
        <taxon>Zoopagomycota</taxon>
        <taxon>Entomophthoromycotina</taxon>
        <taxon>Basidiobolomycetes</taxon>
        <taxon>Basidiobolales</taxon>
        <taxon>Basidiobolaceae</taxon>
        <taxon>Basidiobolus</taxon>
    </lineage>
</organism>
<gene>
    <name evidence="10" type="ORF">K493DRAFT_310758</name>
</gene>
<evidence type="ECO:0000256" key="2">
    <source>
        <dbReference type="ARBA" id="ARBA00005775"/>
    </source>
</evidence>
<feature type="compositionally biased region" description="Low complexity" evidence="8">
    <location>
        <begin position="135"/>
        <end position="144"/>
    </location>
</feature>
<evidence type="ECO:0000313" key="10">
    <source>
        <dbReference type="EMBL" id="ORY05964.1"/>
    </source>
</evidence>
<feature type="compositionally biased region" description="Basic and acidic residues" evidence="8">
    <location>
        <begin position="431"/>
        <end position="449"/>
    </location>
</feature>
<accession>A0A1Y1Z773</accession>
<feature type="compositionally biased region" description="Polar residues" evidence="8">
    <location>
        <begin position="333"/>
        <end position="345"/>
    </location>
</feature>
<feature type="compositionally biased region" description="Polar residues" evidence="8">
    <location>
        <begin position="621"/>
        <end position="638"/>
    </location>
</feature>
<keyword evidence="5" id="KW-0597">Phosphoprotein</keyword>
<dbReference type="Pfam" id="PF02847">
    <property type="entry name" value="MA3"/>
    <property type="match status" value="1"/>
</dbReference>
<dbReference type="Gene3D" id="1.25.40.180">
    <property type="match status" value="2"/>
</dbReference>
<dbReference type="FunFam" id="1.25.40.180:FF:000020">
    <property type="entry name" value="Eukaryotic translation initiation factor subunit"/>
    <property type="match status" value="1"/>
</dbReference>
<dbReference type="GO" id="GO:0016281">
    <property type="term" value="C:eukaryotic translation initiation factor 4F complex"/>
    <property type="evidence" value="ECO:0007669"/>
    <property type="project" value="TreeGrafter"/>
</dbReference>
<keyword evidence="7" id="KW-0648">Protein biosynthesis</keyword>
<dbReference type="Proteomes" id="UP000193498">
    <property type="component" value="Unassembled WGS sequence"/>
</dbReference>
<feature type="compositionally biased region" description="Polar residues" evidence="8">
    <location>
        <begin position="1"/>
        <end position="18"/>
    </location>
</feature>